<name>A0A161YN47_DAUCS</name>
<dbReference type="NCBIfam" id="TIGR01615">
    <property type="entry name" value="A_thal_3542"/>
    <property type="match status" value="1"/>
</dbReference>
<gene>
    <name evidence="1" type="ORF">DCAR_0521109</name>
</gene>
<dbReference type="Pfam" id="PF04720">
    <property type="entry name" value="PDDEXK_6"/>
    <property type="match status" value="1"/>
</dbReference>
<dbReference type="EMBL" id="CP093347">
    <property type="protein sequence ID" value="WOH01724.1"/>
    <property type="molecule type" value="Genomic_DNA"/>
</dbReference>
<dbReference type="OMA" id="INCANDY"/>
<dbReference type="KEGG" id="dcr:108222461"/>
<dbReference type="OrthoDB" id="691424at2759"/>
<evidence type="ECO:0000313" key="1">
    <source>
        <dbReference type="EMBL" id="WOH01724.1"/>
    </source>
</evidence>
<keyword evidence="2" id="KW-1185">Reference proteome</keyword>
<evidence type="ECO:0000313" key="2">
    <source>
        <dbReference type="Proteomes" id="UP000077755"/>
    </source>
</evidence>
<protein>
    <submittedName>
        <fullName evidence="1">Uncharacterized protein</fullName>
    </submittedName>
</protein>
<dbReference type="Gramene" id="KZM95199">
    <property type="protein sequence ID" value="KZM95199"/>
    <property type="gene ID" value="DCAR_018441"/>
</dbReference>
<proteinExistence type="predicted"/>
<dbReference type="InterPro" id="IPR006502">
    <property type="entry name" value="PDDEXK-like"/>
</dbReference>
<organism evidence="1 2">
    <name type="scientific">Daucus carota subsp. sativus</name>
    <name type="common">Carrot</name>
    <dbReference type="NCBI Taxonomy" id="79200"/>
    <lineage>
        <taxon>Eukaryota</taxon>
        <taxon>Viridiplantae</taxon>
        <taxon>Streptophyta</taxon>
        <taxon>Embryophyta</taxon>
        <taxon>Tracheophyta</taxon>
        <taxon>Spermatophyta</taxon>
        <taxon>Magnoliopsida</taxon>
        <taxon>eudicotyledons</taxon>
        <taxon>Gunneridae</taxon>
        <taxon>Pentapetalae</taxon>
        <taxon>asterids</taxon>
        <taxon>campanulids</taxon>
        <taxon>Apiales</taxon>
        <taxon>Apiaceae</taxon>
        <taxon>Apioideae</taxon>
        <taxon>Scandiceae</taxon>
        <taxon>Daucinae</taxon>
        <taxon>Daucus</taxon>
        <taxon>Daucus sect. Daucus</taxon>
    </lineage>
</organism>
<dbReference type="AlphaFoldDB" id="A0A161YN47"/>
<reference evidence="1" key="2">
    <citation type="submission" date="2022-03" db="EMBL/GenBank/DDBJ databases">
        <title>Draft title - Genomic analysis of global carrot germplasm unveils the trajectory of domestication and the origin of high carotenoid orange carrot.</title>
        <authorList>
            <person name="Iorizzo M."/>
            <person name="Ellison S."/>
            <person name="Senalik D."/>
            <person name="Macko-Podgorni A."/>
            <person name="Grzebelus D."/>
            <person name="Bostan H."/>
            <person name="Rolling W."/>
            <person name="Curaba J."/>
            <person name="Simon P."/>
        </authorList>
    </citation>
    <scope>NUCLEOTIDE SEQUENCE</scope>
    <source>
        <tissue evidence="1">Leaf</tissue>
    </source>
</reference>
<dbReference type="PANTHER" id="PTHR31579">
    <property type="entry name" value="OS03G0796600 PROTEIN"/>
    <property type="match status" value="1"/>
</dbReference>
<dbReference type="Proteomes" id="UP000077755">
    <property type="component" value="Chromosome 5"/>
</dbReference>
<reference evidence="1" key="1">
    <citation type="journal article" date="2016" name="Nat. Genet.">
        <title>A high-quality carrot genome assembly provides new insights into carotenoid accumulation and asterid genome evolution.</title>
        <authorList>
            <person name="Iorizzo M."/>
            <person name="Ellison S."/>
            <person name="Senalik D."/>
            <person name="Zeng P."/>
            <person name="Satapoomin P."/>
            <person name="Huang J."/>
            <person name="Bowman M."/>
            <person name="Iovene M."/>
            <person name="Sanseverino W."/>
            <person name="Cavagnaro P."/>
            <person name="Yildiz M."/>
            <person name="Macko-Podgorni A."/>
            <person name="Moranska E."/>
            <person name="Grzebelus E."/>
            <person name="Grzebelus D."/>
            <person name="Ashrafi H."/>
            <person name="Zheng Z."/>
            <person name="Cheng S."/>
            <person name="Spooner D."/>
            <person name="Van Deynze A."/>
            <person name="Simon P."/>
        </authorList>
    </citation>
    <scope>NUCLEOTIDE SEQUENCE</scope>
    <source>
        <tissue evidence="1">Leaf</tissue>
    </source>
</reference>
<dbReference type="PANTHER" id="PTHR31579:SF14">
    <property type="entry name" value="RNA POLYMERASE SUBUNIT BETA-BETA PROTEIN, PUTATIVE (DUF506)-RELATED"/>
    <property type="match status" value="1"/>
</dbReference>
<sequence>MPFPSKIQPVGSSSHGASAFARPAVRSRLRRLFELPFANALRAPEKAGADGGNDVSDPSSVCLGNMVRNFIEGGEKQMKCSRSKCYCFNSSDSDDEFDSHHAHACEILKELVLCSTVSESNLLADIAKIVDENKLINCANDYTRKSVTDGLIALGYDASICKSSWGKNVSFPPGEHQYVDVITKDERLIVDIDFRSEFAIARSTNKYNAILEILPEIFVGKPDRIEHIVHLVSEAAKQSLKKKGMPFPPWRRADYVKSKWLAPHTRTFPPQQPLLAPPALTLMDSTGFTTHGKGGLFGTKKATTSVLMAAVKSPASSGHSDTLFSMSEE</sequence>
<accession>A0A161YN47</accession>